<dbReference type="Proteomes" id="UP000287156">
    <property type="component" value="Unassembled WGS sequence"/>
</dbReference>
<name>A0A429Y2C5_9BACI</name>
<evidence type="ECO:0000313" key="2">
    <source>
        <dbReference type="Proteomes" id="UP000287156"/>
    </source>
</evidence>
<organism evidence="1 2">
    <name type="scientific">Siminovitchia acidinfaciens</name>
    <dbReference type="NCBI Taxonomy" id="2321395"/>
    <lineage>
        <taxon>Bacteria</taxon>
        <taxon>Bacillati</taxon>
        <taxon>Bacillota</taxon>
        <taxon>Bacilli</taxon>
        <taxon>Bacillales</taxon>
        <taxon>Bacillaceae</taxon>
        <taxon>Siminovitchia</taxon>
    </lineage>
</organism>
<comment type="caution">
    <text evidence="1">The sequence shown here is derived from an EMBL/GenBank/DDBJ whole genome shotgun (WGS) entry which is preliminary data.</text>
</comment>
<gene>
    <name evidence="1" type="ORF">D4T97_009170</name>
</gene>
<dbReference type="EMBL" id="QYTV02000003">
    <property type="protein sequence ID" value="RST75402.1"/>
    <property type="molecule type" value="Genomic_DNA"/>
</dbReference>
<dbReference type="OrthoDB" id="2966672at2"/>
<evidence type="ECO:0000313" key="1">
    <source>
        <dbReference type="EMBL" id="RST75402.1"/>
    </source>
</evidence>
<proteinExistence type="predicted"/>
<protein>
    <submittedName>
        <fullName evidence="1">Uncharacterized protein</fullName>
    </submittedName>
</protein>
<dbReference type="RefSeq" id="WP_126049866.1">
    <property type="nucleotide sequence ID" value="NZ_QYTV02000003.1"/>
</dbReference>
<accession>A0A429Y2C5</accession>
<dbReference type="AlphaFoldDB" id="A0A429Y2C5"/>
<sequence>MLTYENIKEILPETKGVSDAAISFGCIAFTCSEKQLKGLFIQTGKDDDLQAAITNGAVAAVWKSDEELPFYTPNHFPVFLSEEEPLSAVIQILGNYRNKMSLTETDKKTWLKFPIDGRVPEDLVKKMEQMIQPPGNTSGTGRDEE</sequence>
<reference evidence="1" key="1">
    <citation type="submission" date="2018-12" db="EMBL/GenBank/DDBJ databases">
        <authorList>
            <person name="Sun L."/>
            <person name="Chen Z."/>
        </authorList>
    </citation>
    <scope>NUCLEOTIDE SEQUENCE [LARGE SCALE GENOMIC DNA]</scope>
    <source>
        <strain evidence="1">3-2-2</strain>
    </source>
</reference>
<keyword evidence="2" id="KW-1185">Reference proteome</keyword>